<evidence type="ECO:0000313" key="5">
    <source>
        <dbReference type="Proteomes" id="UP000308802"/>
    </source>
</evidence>
<feature type="non-terminal residue" evidence="4">
    <location>
        <position position="1"/>
    </location>
</feature>
<feature type="repeat" description="ANK" evidence="3">
    <location>
        <begin position="149"/>
        <end position="171"/>
    </location>
</feature>
<dbReference type="PANTHER" id="PTHR24171">
    <property type="entry name" value="ANKYRIN REPEAT DOMAIN-CONTAINING PROTEIN 39-RELATED"/>
    <property type="match status" value="1"/>
</dbReference>
<accession>A0A4S8YXF4</accession>
<dbReference type="AlphaFoldDB" id="A0A4S8YXF4"/>
<keyword evidence="1" id="KW-0677">Repeat</keyword>
<gene>
    <name evidence="4" type="ORF">D6D19_10657</name>
</gene>
<protein>
    <submittedName>
        <fullName evidence="4">Uncharacterized protein</fullName>
    </submittedName>
</protein>
<dbReference type="PROSITE" id="PS50297">
    <property type="entry name" value="ANK_REP_REGION"/>
    <property type="match status" value="4"/>
</dbReference>
<comment type="caution">
    <text evidence="4">The sequence shown here is derived from an EMBL/GenBank/DDBJ whole genome shotgun (WGS) entry which is preliminary data.</text>
</comment>
<dbReference type="SMART" id="SM00248">
    <property type="entry name" value="ANK"/>
    <property type="match status" value="5"/>
</dbReference>
<name>A0A4S8YXF4_AURPU</name>
<sequence length="179" mass="19010">AASAEGNDEIVQLLLDRGADVNAPGGCYNNALYAASAYGHDEIVQMLLDKGADVNAQGGYYGNVLQAASARGHDKTVQLLLEKGADVNAQGGEYGNALQAASAYGHDEIMQTDADRIKTPLLLAAELGYRDLTIRCLDVGAEIEATDKSGETALHYAAQYGQLRIVKILMQSKCRQYGS</sequence>
<dbReference type="EMBL" id="QZAO01000919">
    <property type="protein sequence ID" value="THW55950.1"/>
    <property type="molecule type" value="Genomic_DNA"/>
</dbReference>
<dbReference type="Gene3D" id="1.25.40.20">
    <property type="entry name" value="Ankyrin repeat-containing domain"/>
    <property type="match status" value="2"/>
</dbReference>
<evidence type="ECO:0000256" key="2">
    <source>
        <dbReference type="ARBA" id="ARBA00023043"/>
    </source>
</evidence>
<dbReference type="Pfam" id="PF13637">
    <property type="entry name" value="Ank_4"/>
    <property type="match status" value="1"/>
</dbReference>
<dbReference type="Proteomes" id="UP000308802">
    <property type="component" value="Unassembled WGS sequence"/>
</dbReference>
<dbReference type="InterPro" id="IPR036770">
    <property type="entry name" value="Ankyrin_rpt-contain_sf"/>
</dbReference>
<keyword evidence="2 3" id="KW-0040">ANK repeat</keyword>
<dbReference type="PANTHER" id="PTHR24171:SF10">
    <property type="entry name" value="ANKYRIN REPEAT DOMAIN-CONTAINING PROTEIN 29-LIKE"/>
    <property type="match status" value="1"/>
</dbReference>
<reference evidence="4 5" key="1">
    <citation type="submission" date="2018-10" db="EMBL/GenBank/DDBJ databases">
        <title>Fifty Aureobasidium pullulans genomes reveal a recombining polyextremotolerant generalist.</title>
        <authorList>
            <person name="Gostincar C."/>
            <person name="Turk M."/>
            <person name="Zajc J."/>
            <person name="Gunde-Cimerman N."/>
        </authorList>
    </citation>
    <scope>NUCLEOTIDE SEQUENCE [LARGE SCALE GENOMIC DNA]</scope>
    <source>
        <strain evidence="4 5">EXF-10659</strain>
    </source>
</reference>
<evidence type="ECO:0000313" key="4">
    <source>
        <dbReference type="EMBL" id="THW55950.1"/>
    </source>
</evidence>
<organism evidence="4 5">
    <name type="scientific">Aureobasidium pullulans</name>
    <name type="common">Black yeast</name>
    <name type="synonym">Pullularia pullulans</name>
    <dbReference type="NCBI Taxonomy" id="5580"/>
    <lineage>
        <taxon>Eukaryota</taxon>
        <taxon>Fungi</taxon>
        <taxon>Dikarya</taxon>
        <taxon>Ascomycota</taxon>
        <taxon>Pezizomycotina</taxon>
        <taxon>Dothideomycetes</taxon>
        <taxon>Dothideomycetidae</taxon>
        <taxon>Dothideales</taxon>
        <taxon>Saccotheciaceae</taxon>
        <taxon>Aureobasidium</taxon>
    </lineage>
</organism>
<feature type="repeat" description="ANK" evidence="3">
    <location>
        <begin position="1"/>
        <end position="26"/>
    </location>
</feature>
<dbReference type="InterPro" id="IPR002110">
    <property type="entry name" value="Ankyrin_rpt"/>
</dbReference>
<dbReference type="Pfam" id="PF12796">
    <property type="entry name" value="Ank_2"/>
    <property type="match status" value="2"/>
</dbReference>
<proteinExistence type="predicted"/>
<dbReference type="PRINTS" id="PR01415">
    <property type="entry name" value="ANKYRIN"/>
</dbReference>
<evidence type="ECO:0000256" key="3">
    <source>
        <dbReference type="PROSITE-ProRule" id="PRU00023"/>
    </source>
</evidence>
<dbReference type="SUPFAM" id="SSF48403">
    <property type="entry name" value="Ankyrin repeat"/>
    <property type="match status" value="1"/>
</dbReference>
<evidence type="ECO:0000256" key="1">
    <source>
        <dbReference type="ARBA" id="ARBA00022737"/>
    </source>
</evidence>
<feature type="repeat" description="ANK" evidence="3">
    <location>
        <begin position="27"/>
        <end position="59"/>
    </location>
</feature>
<feature type="repeat" description="ANK" evidence="3">
    <location>
        <begin position="65"/>
        <end position="92"/>
    </location>
</feature>
<dbReference type="PROSITE" id="PS50088">
    <property type="entry name" value="ANK_REPEAT"/>
    <property type="match status" value="4"/>
</dbReference>